<protein>
    <recommendedName>
        <fullName evidence="1">RNase H type-1 domain-containing protein</fullName>
    </recommendedName>
</protein>
<organism evidence="2 3">
    <name type="scientific">Dipteronia sinensis</name>
    <dbReference type="NCBI Taxonomy" id="43782"/>
    <lineage>
        <taxon>Eukaryota</taxon>
        <taxon>Viridiplantae</taxon>
        <taxon>Streptophyta</taxon>
        <taxon>Embryophyta</taxon>
        <taxon>Tracheophyta</taxon>
        <taxon>Spermatophyta</taxon>
        <taxon>Magnoliopsida</taxon>
        <taxon>eudicotyledons</taxon>
        <taxon>Gunneridae</taxon>
        <taxon>Pentapetalae</taxon>
        <taxon>rosids</taxon>
        <taxon>malvids</taxon>
        <taxon>Sapindales</taxon>
        <taxon>Sapindaceae</taxon>
        <taxon>Hippocastanoideae</taxon>
        <taxon>Acereae</taxon>
        <taxon>Dipteronia</taxon>
    </lineage>
</organism>
<name>A0AAE0B244_9ROSI</name>
<keyword evidence="3" id="KW-1185">Reference proteome</keyword>
<gene>
    <name evidence="2" type="ORF">Dsin_008015</name>
</gene>
<evidence type="ECO:0000313" key="3">
    <source>
        <dbReference type="Proteomes" id="UP001281410"/>
    </source>
</evidence>
<dbReference type="GO" id="GO:0004523">
    <property type="term" value="F:RNA-DNA hybrid ribonuclease activity"/>
    <property type="evidence" value="ECO:0007669"/>
    <property type="project" value="InterPro"/>
</dbReference>
<dbReference type="Pfam" id="PF13456">
    <property type="entry name" value="RVT_3"/>
    <property type="match status" value="1"/>
</dbReference>
<dbReference type="AlphaFoldDB" id="A0AAE0B244"/>
<feature type="domain" description="RNase H type-1" evidence="1">
    <location>
        <begin position="2"/>
        <end position="79"/>
    </location>
</feature>
<dbReference type="GO" id="GO:0003676">
    <property type="term" value="F:nucleic acid binding"/>
    <property type="evidence" value="ECO:0007669"/>
    <property type="project" value="InterPro"/>
</dbReference>
<accession>A0AAE0B244</accession>
<dbReference type="CDD" id="cd06222">
    <property type="entry name" value="RNase_H_like"/>
    <property type="match status" value="1"/>
</dbReference>
<reference evidence="2" key="1">
    <citation type="journal article" date="2023" name="Plant J.">
        <title>Genome sequences and population genomics provide insights into the demographic history, inbreeding, and mutation load of two 'living fossil' tree species of Dipteronia.</title>
        <authorList>
            <person name="Feng Y."/>
            <person name="Comes H.P."/>
            <person name="Chen J."/>
            <person name="Zhu S."/>
            <person name="Lu R."/>
            <person name="Zhang X."/>
            <person name="Li P."/>
            <person name="Qiu J."/>
            <person name="Olsen K.M."/>
            <person name="Qiu Y."/>
        </authorList>
    </citation>
    <scope>NUCLEOTIDE SEQUENCE</scope>
    <source>
        <strain evidence="2">NBL</strain>
    </source>
</reference>
<dbReference type="PANTHER" id="PTHR47074:SF48">
    <property type="entry name" value="POLYNUCLEOTIDYL TRANSFERASE, RIBONUCLEASE H-LIKE SUPERFAMILY PROTEIN"/>
    <property type="match status" value="1"/>
</dbReference>
<dbReference type="InterPro" id="IPR044730">
    <property type="entry name" value="RNase_H-like_dom_plant"/>
</dbReference>
<dbReference type="EMBL" id="JANJYJ010000002">
    <property type="protein sequence ID" value="KAK3228153.1"/>
    <property type="molecule type" value="Genomic_DNA"/>
</dbReference>
<evidence type="ECO:0000259" key="1">
    <source>
        <dbReference type="Pfam" id="PF13456"/>
    </source>
</evidence>
<sequence>MGFIIRDCFGEVMAVAAMCQNAGYGYSPLVVEIVALLRGMELALDTGLLPAVVESDALKVVNLVKFSCNNLSDVGLVIQDTSSRLRCGRCDRREGSLRRLEERGTSGELELKLNLVPNCATDGTQFYYLQCYE</sequence>
<evidence type="ECO:0000313" key="2">
    <source>
        <dbReference type="EMBL" id="KAK3228153.1"/>
    </source>
</evidence>
<proteinExistence type="predicted"/>
<dbReference type="InterPro" id="IPR052929">
    <property type="entry name" value="RNase_H-like_EbsB-rel"/>
</dbReference>
<dbReference type="InterPro" id="IPR002156">
    <property type="entry name" value="RNaseH_domain"/>
</dbReference>
<dbReference type="PANTHER" id="PTHR47074">
    <property type="entry name" value="BNAC02G40300D PROTEIN"/>
    <property type="match status" value="1"/>
</dbReference>
<comment type="caution">
    <text evidence="2">The sequence shown here is derived from an EMBL/GenBank/DDBJ whole genome shotgun (WGS) entry which is preliminary data.</text>
</comment>
<dbReference type="Proteomes" id="UP001281410">
    <property type="component" value="Unassembled WGS sequence"/>
</dbReference>